<dbReference type="EMBL" id="JACIEI010000013">
    <property type="protein sequence ID" value="MBB3995315.1"/>
    <property type="molecule type" value="Genomic_DNA"/>
</dbReference>
<accession>A0A7W6H183</accession>
<dbReference type="AlphaFoldDB" id="A0A7W6H183"/>
<dbReference type="Gene3D" id="3.40.50.1110">
    <property type="entry name" value="SGNH hydrolase"/>
    <property type="match status" value="1"/>
</dbReference>
<dbReference type="InterPro" id="IPR036514">
    <property type="entry name" value="SGNH_hydro_sf"/>
</dbReference>
<comment type="caution">
    <text evidence="2">The sequence shown here is derived from an EMBL/GenBank/DDBJ whole genome shotgun (WGS) entry which is preliminary data.</text>
</comment>
<name>A0A7W6H183_9RHOB</name>
<dbReference type="SUPFAM" id="SSF52266">
    <property type="entry name" value="SGNH hydrolase"/>
    <property type="match status" value="1"/>
</dbReference>
<reference evidence="2 3" key="1">
    <citation type="submission" date="2020-08" db="EMBL/GenBank/DDBJ databases">
        <title>Genomic Encyclopedia of Type Strains, Phase IV (KMG-IV): sequencing the most valuable type-strain genomes for metagenomic binning, comparative biology and taxonomic classification.</title>
        <authorList>
            <person name="Goeker M."/>
        </authorList>
    </citation>
    <scope>NUCLEOTIDE SEQUENCE [LARGE SCALE GENOMIC DNA]</scope>
    <source>
        <strain evidence="2 3">DSM 102234</strain>
    </source>
</reference>
<organism evidence="2 3">
    <name type="scientific">Sulfitobacter undariae</name>
    <dbReference type="NCBI Taxonomy" id="1563671"/>
    <lineage>
        <taxon>Bacteria</taxon>
        <taxon>Pseudomonadati</taxon>
        <taxon>Pseudomonadota</taxon>
        <taxon>Alphaproteobacteria</taxon>
        <taxon>Rhodobacterales</taxon>
        <taxon>Roseobacteraceae</taxon>
        <taxon>Sulfitobacter</taxon>
    </lineage>
</organism>
<gene>
    <name evidence="2" type="ORF">GGR95_002970</name>
</gene>
<proteinExistence type="predicted"/>
<evidence type="ECO:0000256" key="1">
    <source>
        <dbReference type="SAM" id="MobiDB-lite"/>
    </source>
</evidence>
<dbReference type="GO" id="GO:0016788">
    <property type="term" value="F:hydrolase activity, acting on ester bonds"/>
    <property type="evidence" value="ECO:0007669"/>
    <property type="project" value="UniProtKB-ARBA"/>
</dbReference>
<sequence>MPVKTPRAIWRGNPPSNAHQPEPQDIVAWAEDVNGNIANLQELPDNVASVEARTAALESIGATGSLPRAAVALATMGNVTLSGEQTIDGTLTSASDVLVRAQTDPAQNGLYTTASGAWTRRADMAAAGEFVGASVFVTDGTANLGATFYTGSVVSTVGVDPVVWLRTANQSALGALGLRVNEVAADITPLTAAASYNNPIVLTPVLGSYITYDTGVVTANAGYAYAEFAVTVGDVLKVSGIFYGAAVALLVFRGAGGAFHSYVEHQTNTNAFYDGYGVAVPEGAVTCTVSWLQENGEPIVSVAVVEQNLAEIQLRLIGDVSEIKGALADYKRSTPSDRVEGAYLRYSDGEVQPVGTFTYEMHSVEAGEEILVSGTFTGTSTAVVVWFTAAGGYLGYFQQNTSGVNTELVDQSVIVPVGAAMAGISWPNALGEATVKRASLTSVSEVSKAVSRMHVIPDSVDVDGYYISRTSGSKVELAGYKYRRYDVADLDAVFVNGTFSGSATAMIVFTDADDVFISSLNAHTTGVDSVWVDEPAPVPSKALYGYITWAAPYDGVAHTVSANSIDTGLAETVTELQQAVADLTVAGSTWAGKTGVWFGTSIPAGGGSYAYPALVADALGMTIHNEAAGGSAARAGVDSLKTVSDPYGWDGSFHRAVTRSLAATLAEMQYIYDNWVTVRELLTGDDRPVTLEPSDLAEMQDYSYEKRLIERHLGENRRDVYFFDHGHNDRAVDDIVTAGADTRNRFTYLGAINFLIDLILNDNPKAKIIFIGHYENARKETISQAQDLLADYWDFPIIRCWERLGWTQQTVLTKGEWESGVWNPTANAVAAPKELTKIWMPDDLHPNTDISGGATGRIAEVIIAQLAHIV</sequence>
<keyword evidence="3" id="KW-1185">Reference proteome</keyword>
<feature type="region of interest" description="Disordered" evidence="1">
    <location>
        <begin position="1"/>
        <end position="21"/>
    </location>
</feature>
<evidence type="ECO:0000313" key="2">
    <source>
        <dbReference type="EMBL" id="MBB3995315.1"/>
    </source>
</evidence>
<dbReference type="Proteomes" id="UP000530268">
    <property type="component" value="Unassembled WGS sequence"/>
</dbReference>
<protein>
    <submittedName>
        <fullName evidence="2">Uncharacterized protein</fullName>
    </submittedName>
</protein>
<dbReference type="RefSeq" id="WP_184567126.1">
    <property type="nucleotide sequence ID" value="NZ_JACIEI010000013.1"/>
</dbReference>
<evidence type="ECO:0000313" key="3">
    <source>
        <dbReference type="Proteomes" id="UP000530268"/>
    </source>
</evidence>